<dbReference type="Proteomes" id="UP001169760">
    <property type="component" value="Unassembled WGS sequence"/>
</dbReference>
<comment type="caution">
    <text evidence="2">The sequence shown here is derived from an EMBL/GenBank/DDBJ whole genome shotgun (WGS) entry which is preliminary data.</text>
</comment>
<organism evidence="2 3">
    <name type="scientific">Saccharophagus degradans</name>
    <dbReference type="NCBI Taxonomy" id="86304"/>
    <lineage>
        <taxon>Bacteria</taxon>
        <taxon>Pseudomonadati</taxon>
        <taxon>Pseudomonadota</taxon>
        <taxon>Gammaproteobacteria</taxon>
        <taxon>Cellvibrionales</taxon>
        <taxon>Cellvibrionaceae</taxon>
        <taxon>Saccharophagus</taxon>
    </lineage>
</organism>
<dbReference type="Pfam" id="PF13274">
    <property type="entry name" value="SocA_Panacea"/>
    <property type="match status" value="1"/>
</dbReference>
<feature type="domain" description="Antitoxin SocA-like Panacea" evidence="1">
    <location>
        <begin position="29"/>
        <end position="127"/>
    </location>
</feature>
<dbReference type="AlphaFoldDB" id="A0AAW7X5C1"/>
<evidence type="ECO:0000313" key="2">
    <source>
        <dbReference type="EMBL" id="MDO6422495.1"/>
    </source>
</evidence>
<proteinExistence type="predicted"/>
<evidence type="ECO:0000259" key="1">
    <source>
        <dbReference type="Pfam" id="PF13274"/>
    </source>
</evidence>
<accession>A0AAW7X5C1</accession>
<dbReference type="RefSeq" id="WP_216065883.1">
    <property type="nucleotide sequence ID" value="NZ_CP123764.1"/>
</dbReference>
<dbReference type="InterPro" id="IPR025272">
    <property type="entry name" value="SocA_Panacea"/>
</dbReference>
<dbReference type="EMBL" id="JAUOPB010000005">
    <property type="protein sequence ID" value="MDO6422495.1"/>
    <property type="molecule type" value="Genomic_DNA"/>
</dbReference>
<name>A0AAW7X5C1_9GAMM</name>
<gene>
    <name evidence="2" type="ORF">Q4521_08425</name>
</gene>
<protein>
    <submittedName>
        <fullName evidence="2">DUF4065 domain-containing protein</fullName>
    </submittedName>
</protein>
<sequence>MSSHSAIDVAYKFLQKAASEGGSLTPMQLQKLVYIAHGCSLGWCDAPLIKDDVYAWKFGPVIEDLYHCFKRFRADEVQVTDKQIEAMVEAAGFSDAEDEIIDAVWNNYKHYSGPQLSDLTHQPGTPWYQTWRHGDSSYAGAVIDNRTIADHYKHMLAGA</sequence>
<evidence type="ECO:0000313" key="3">
    <source>
        <dbReference type="Proteomes" id="UP001169760"/>
    </source>
</evidence>
<reference evidence="2" key="1">
    <citation type="submission" date="2023-07" db="EMBL/GenBank/DDBJ databases">
        <title>Genome content predicts the carbon catabolic preferences of heterotrophic bacteria.</title>
        <authorList>
            <person name="Gralka M."/>
        </authorList>
    </citation>
    <scope>NUCLEOTIDE SEQUENCE</scope>
    <source>
        <strain evidence="2">I3M17_2</strain>
    </source>
</reference>